<dbReference type="InterPro" id="IPR036388">
    <property type="entry name" value="WH-like_DNA-bd_sf"/>
</dbReference>
<comment type="similarity">
    <text evidence="1">Belongs to the sigma-70 factor family. ECF subfamily.</text>
</comment>
<dbReference type="EMBL" id="QGDT01000003">
    <property type="protein sequence ID" value="PWJ58721.1"/>
    <property type="molecule type" value="Genomic_DNA"/>
</dbReference>
<dbReference type="Gene3D" id="1.10.10.10">
    <property type="entry name" value="Winged helix-like DNA-binding domain superfamily/Winged helix DNA-binding domain"/>
    <property type="match status" value="1"/>
</dbReference>
<proteinExistence type="inferred from homology"/>
<evidence type="ECO:0000313" key="8">
    <source>
        <dbReference type="Proteomes" id="UP000245880"/>
    </source>
</evidence>
<dbReference type="SUPFAM" id="SSF88659">
    <property type="entry name" value="Sigma3 and sigma4 domains of RNA polymerase sigma factors"/>
    <property type="match status" value="1"/>
</dbReference>
<evidence type="ECO:0000259" key="5">
    <source>
        <dbReference type="Pfam" id="PF04542"/>
    </source>
</evidence>
<keyword evidence="3" id="KW-0731">Sigma factor</keyword>
<dbReference type="InterPro" id="IPR014284">
    <property type="entry name" value="RNA_pol_sigma-70_dom"/>
</dbReference>
<dbReference type="SUPFAM" id="SSF88946">
    <property type="entry name" value="Sigma2 domain of RNA polymerase sigma factors"/>
    <property type="match status" value="1"/>
</dbReference>
<keyword evidence="2" id="KW-0805">Transcription regulation</keyword>
<dbReference type="GO" id="GO:0003677">
    <property type="term" value="F:DNA binding"/>
    <property type="evidence" value="ECO:0007669"/>
    <property type="project" value="InterPro"/>
</dbReference>
<evidence type="ECO:0000256" key="3">
    <source>
        <dbReference type="ARBA" id="ARBA00023082"/>
    </source>
</evidence>
<feature type="domain" description="RNA polymerase sigma factor 70 region 4 type 2" evidence="6">
    <location>
        <begin position="134"/>
        <end position="185"/>
    </location>
</feature>
<evidence type="ECO:0000256" key="1">
    <source>
        <dbReference type="ARBA" id="ARBA00010641"/>
    </source>
</evidence>
<gene>
    <name evidence="7" type="ORF">CLV98_10387</name>
</gene>
<dbReference type="GO" id="GO:0016987">
    <property type="term" value="F:sigma factor activity"/>
    <property type="evidence" value="ECO:0007669"/>
    <property type="project" value="UniProtKB-KW"/>
</dbReference>
<keyword evidence="4" id="KW-0804">Transcription</keyword>
<dbReference type="InterPro" id="IPR007627">
    <property type="entry name" value="RNA_pol_sigma70_r2"/>
</dbReference>
<protein>
    <submittedName>
        <fullName evidence="7">RNA polymerase sigma factor (Sigma-70 family)</fullName>
    </submittedName>
</protein>
<dbReference type="RefSeq" id="WP_109673662.1">
    <property type="nucleotide sequence ID" value="NZ_QGDT01000003.1"/>
</dbReference>
<dbReference type="InterPro" id="IPR013325">
    <property type="entry name" value="RNA_pol_sigma_r2"/>
</dbReference>
<keyword evidence="8" id="KW-1185">Reference proteome</keyword>
<dbReference type="PANTHER" id="PTHR43133:SF46">
    <property type="entry name" value="RNA POLYMERASE SIGMA-70 FACTOR ECF SUBFAMILY"/>
    <property type="match status" value="1"/>
</dbReference>
<reference evidence="7 8" key="1">
    <citation type="submission" date="2018-03" db="EMBL/GenBank/DDBJ databases">
        <title>Genomic Encyclopedia of Archaeal and Bacterial Type Strains, Phase II (KMG-II): from individual species to whole genera.</title>
        <authorList>
            <person name="Goeker M."/>
        </authorList>
    </citation>
    <scope>NUCLEOTIDE SEQUENCE [LARGE SCALE GENOMIC DNA]</scope>
    <source>
        <strain evidence="7 8">DSM 100346</strain>
    </source>
</reference>
<accession>A0A316AMD2</accession>
<dbReference type="GO" id="GO:0006352">
    <property type="term" value="P:DNA-templated transcription initiation"/>
    <property type="evidence" value="ECO:0007669"/>
    <property type="project" value="InterPro"/>
</dbReference>
<dbReference type="OrthoDB" id="9150024at2"/>
<comment type="caution">
    <text evidence="7">The sequence shown here is derived from an EMBL/GenBank/DDBJ whole genome shotgun (WGS) entry which is preliminary data.</text>
</comment>
<sequence length="207" mass="24465">MKTQKVFQDLRDEETRLWDSLLQGDALAFEALITSCYDLLFQYGQKFVADRELVKDAIQDVFLEIWEKRQKIDSSIPPKAYLLACLRRRLHRMQKKSWPLLFTDPSDTQSDFMVEFSAEYQHIEREKDRLLAAQMTALLHQLPSRQQEAIYLRFFKGLDRYAIAEIMEIHPQSVSNLLQTAFKWLKTKWVFVVSTFGYLLSAFDGRL</sequence>
<dbReference type="AlphaFoldDB" id="A0A316AMD2"/>
<dbReference type="NCBIfam" id="TIGR02937">
    <property type="entry name" value="sigma70-ECF"/>
    <property type="match status" value="1"/>
</dbReference>
<evidence type="ECO:0000256" key="4">
    <source>
        <dbReference type="ARBA" id="ARBA00023163"/>
    </source>
</evidence>
<evidence type="ECO:0000259" key="6">
    <source>
        <dbReference type="Pfam" id="PF08281"/>
    </source>
</evidence>
<dbReference type="Gene3D" id="1.10.1740.10">
    <property type="match status" value="1"/>
</dbReference>
<organism evidence="7 8">
    <name type="scientific">Dyadobacter jejuensis</name>
    <dbReference type="NCBI Taxonomy" id="1082580"/>
    <lineage>
        <taxon>Bacteria</taxon>
        <taxon>Pseudomonadati</taxon>
        <taxon>Bacteroidota</taxon>
        <taxon>Cytophagia</taxon>
        <taxon>Cytophagales</taxon>
        <taxon>Spirosomataceae</taxon>
        <taxon>Dyadobacter</taxon>
    </lineage>
</organism>
<evidence type="ECO:0000313" key="7">
    <source>
        <dbReference type="EMBL" id="PWJ58721.1"/>
    </source>
</evidence>
<dbReference type="Pfam" id="PF04542">
    <property type="entry name" value="Sigma70_r2"/>
    <property type="match status" value="1"/>
</dbReference>
<dbReference type="Proteomes" id="UP000245880">
    <property type="component" value="Unassembled WGS sequence"/>
</dbReference>
<dbReference type="PANTHER" id="PTHR43133">
    <property type="entry name" value="RNA POLYMERASE ECF-TYPE SIGMA FACTO"/>
    <property type="match status" value="1"/>
</dbReference>
<dbReference type="InterPro" id="IPR013249">
    <property type="entry name" value="RNA_pol_sigma70_r4_t2"/>
</dbReference>
<evidence type="ECO:0000256" key="2">
    <source>
        <dbReference type="ARBA" id="ARBA00023015"/>
    </source>
</evidence>
<dbReference type="InterPro" id="IPR013324">
    <property type="entry name" value="RNA_pol_sigma_r3/r4-like"/>
</dbReference>
<name>A0A316AMD2_9BACT</name>
<dbReference type="InterPro" id="IPR039425">
    <property type="entry name" value="RNA_pol_sigma-70-like"/>
</dbReference>
<dbReference type="Pfam" id="PF08281">
    <property type="entry name" value="Sigma70_r4_2"/>
    <property type="match status" value="1"/>
</dbReference>
<dbReference type="CDD" id="cd06171">
    <property type="entry name" value="Sigma70_r4"/>
    <property type="match status" value="1"/>
</dbReference>
<feature type="domain" description="RNA polymerase sigma-70 region 2" evidence="5">
    <location>
        <begin position="32"/>
        <end position="97"/>
    </location>
</feature>